<evidence type="ECO:0000313" key="1">
    <source>
        <dbReference type="EMBL" id="KAG9061050.1"/>
    </source>
</evidence>
<reference evidence="1" key="1">
    <citation type="submission" date="2021-06" db="EMBL/GenBank/DDBJ databases">
        <title>Genome Sequence of Mortierella hyaline Strain SCG-10, a Cold-Adapted, Nitrate-Reducing Fungus Isolated from Soil in Minnesota, USA.</title>
        <authorList>
            <person name="Aldossari N."/>
        </authorList>
    </citation>
    <scope>NUCLEOTIDE SEQUENCE</scope>
    <source>
        <strain evidence="1">SCG-10</strain>
    </source>
</reference>
<dbReference type="EMBL" id="JAHRHY010000026">
    <property type="protein sequence ID" value="KAG9061050.1"/>
    <property type="molecule type" value="Genomic_DNA"/>
</dbReference>
<accession>A0A9P7XGL1</accession>
<evidence type="ECO:0008006" key="3">
    <source>
        <dbReference type="Google" id="ProtNLM"/>
    </source>
</evidence>
<comment type="caution">
    <text evidence="1">The sequence shown here is derived from an EMBL/GenBank/DDBJ whole genome shotgun (WGS) entry which is preliminary data.</text>
</comment>
<dbReference type="InterPro" id="IPR032675">
    <property type="entry name" value="LRR_dom_sf"/>
</dbReference>
<proteinExistence type="predicted"/>
<organism evidence="1 2">
    <name type="scientific">Linnemannia hyalina</name>
    <dbReference type="NCBI Taxonomy" id="64524"/>
    <lineage>
        <taxon>Eukaryota</taxon>
        <taxon>Fungi</taxon>
        <taxon>Fungi incertae sedis</taxon>
        <taxon>Mucoromycota</taxon>
        <taxon>Mortierellomycotina</taxon>
        <taxon>Mortierellomycetes</taxon>
        <taxon>Mortierellales</taxon>
        <taxon>Mortierellaceae</taxon>
        <taxon>Linnemannia</taxon>
    </lineage>
</organism>
<dbReference type="PANTHER" id="PTHR38926:SF5">
    <property type="entry name" value="F-BOX AND LEUCINE-RICH REPEAT PROTEIN 6"/>
    <property type="match status" value="1"/>
</dbReference>
<dbReference type="PANTHER" id="PTHR38926">
    <property type="entry name" value="F-BOX DOMAIN CONTAINING PROTEIN, EXPRESSED"/>
    <property type="match status" value="1"/>
</dbReference>
<gene>
    <name evidence="1" type="ORF">KI688_007679</name>
</gene>
<dbReference type="AlphaFoldDB" id="A0A9P7XGL1"/>
<sequence length="812" mass="92484">MHKITKEKPSSTNPLDLPEIRARIAIFLDRKACTSCMCVSRDWFMDFAPSVWHTFDFDKDDDAISNLTPEVVGKYGSFISEARNITHISDLRLIQSHKVNALKYIQVRPDIPLYTGSNLRYLSASLNQIYANDIENKDAPSLLLHFPLLKEWDIPWMYQPPHWPTGPVCEDFSTWCPDLKTITFGKESTELISNLLINTFQKVESCTLFSENLTTSTALGLIAHQATLTSVTIKGVMKGSTWTQWLHMIPRLCTNLQVLSLVSLEFDSKTLDTLQWGCKGLRELRVRFQDLDDDWKIYGCLKQLCNWRRFGGEAFVPHKHNMNAETRVCQFLFQFKSLRTHRVHPSKMRFTPDNRSNNPLDLTEIRTRVATFLDSKDHLPCICVSQDWFRDFAPLVWRTIDFDKHAAAFAKVTPQVLDKYGGFISQTLNISTLSHIQALQHVKVNSIVAMKIHFNGNCLYRSMLSDLLRRSHGSITSLTFWCHPPEPNTFEKQRSGAYHYIHVNDIFAPFPSSTDPRSNASLGTRLKSLSLTHICLTREGFSSILQYSPLLDELTLDRVMVMYHKPGIPLYTGSALRYLSADFAQVWCNDSLDPSAPCLLLHFPLLEKWHLTSLAQPNNRTIDLKNLDFSSWCPLLQTVTFGSDDTDAISALLLNNFKDLKSCTLSAKTLAMSTALGLVSHMDSLTTIRFTGEAQEATSMQLLSVTMKLCRNLQVLSFESLVCDVETVEKIRWGCKGLRELRVRFQGLDTPEDIDDCLKKLCVTKRSGGIGSTRQLDKDMISTRIVQHLLQFKQLRTVWLGTKDYDLHSSSA</sequence>
<dbReference type="Proteomes" id="UP000707451">
    <property type="component" value="Unassembled WGS sequence"/>
</dbReference>
<dbReference type="Gene3D" id="3.80.10.10">
    <property type="entry name" value="Ribonuclease Inhibitor"/>
    <property type="match status" value="2"/>
</dbReference>
<name>A0A9P7XGL1_9FUNG</name>
<protein>
    <recommendedName>
        <fullName evidence="3">F-box domain-containing protein</fullName>
    </recommendedName>
</protein>
<keyword evidence="2" id="KW-1185">Reference proteome</keyword>
<evidence type="ECO:0000313" key="2">
    <source>
        <dbReference type="Proteomes" id="UP000707451"/>
    </source>
</evidence>
<dbReference type="OrthoDB" id="2437965at2759"/>